<keyword evidence="3 9" id="KW-0808">Transferase</keyword>
<name>A0A4R3KEG3_9FIRM</name>
<feature type="transmembrane region" description="Helical" evidence="7">
    <location>
        <begin position="39"/>
        <end position="57"/>
    </location>
</feature>
<comment type="subcellular location">
    <subcellularLocation>
        <location evidence="1">Cell membrane</location>
        <topology evidence="1">Multi-pass membrane protein</topology>
    </subcellularLocation>
</comment>
<sequence>MRLLTKTDRTESFVFLLASLVFYICLVIFYINIGQDMGPVNYFAYLLPTIISLYLIQYLTHTSLFSGKFLAHAIPGLAWCITFPLLYSWTYNSTWYISLIRVDFLFGTGLFILLAALQTVFLQTRISAKIIAALFAVFDILCLFIPLLEVGYYLIYQHCLTPATMMALYLTNPRESVDFLQSNVGGLKIVLVLVGICLVLYAMYKINYRLALKIKTSVFGRKKKIILYLFTIFTAAYSFFFLFPQTSIINNWEEVSTYVHQTQKYSLNYTERFDDMKLSSATTLAQKAPGTVIMVIGESASRNYMKTYTPSFAYDDTPWLEQRRQDPDFVVFNNVYSSWVQTVPVLQRALTEQSQYNDKQFYNSLSVIDVAKKAGYDTYWFSNQGRYGQYDSAITLIAKTANHAKWTDDSYVFTDQVDGALLDFLPEIDPTKNNFVVLHLMGSHIYYNNRYPADFEKWKNDDSTSTEPAYANSILYTDYILSQIYDYAKKNLHLQAMVYYSDHGEDVNISHNPDVFKFDMVRIPMFVYLSKEYQQTYPVQTNTLQHNQNQFFTNDLIYDTICGILNAPSNHYDAGQDFSSPQYRFNLQNLTTMLGQKELTEDPYLPKQ</sequence>
<organism evidence="9 10">
    <name type="scientific">Pectinatus cerevisiiphilus</name>
    <dbReference type="NCBI Taxonomy" id="86956"/>
    <lineage>
        <taxon>Bacteria</taxon>
        <taxon>Bacillati</taxon>
        <taxon>Bacillota</taxon>
        <taxon>Negativicutes</taxon>
        <taxon>Selenomonadales</taxon>
        <taxon>Selenomonadaceae</taxon>
        <taxon>Pectinatus</taxon>
    </lineage>
</organism>
<dbReference type="RefSeq" id="WP_132547391.1">
    <property type="nucleotide sequence ID" value="NZ_SMAA01000002.1"/>
</dbReference>
<dbReference type="GO" id="GO:0005886">
    <property type="term" value="C:plasma membrane"/>
    <property type="evidence" value="ECO:0007669"/>
    <property type="project" value="UniProtKB-SubCell"/>
</dbReference>
<reference evidence="9 10" key="1">
    <citation type="submission" date="2019-03" db="EMBL/GenBank/DDBJ databases">
        <title>Genomic Encyclopedia of Type Strains, Phase IV (KMG-IV): sequencing the most valuable type-strain genomes for metagenomic binning, comparative biology and taxonomic classification.</title>
        <authorList>
            <person name="Goeker M."/>
        </authorList>
    </citation>
    <scope>NUCLEOTIDE SEQUENCE [LARGE SCALE GENOMIC DNA]</scope>
    <source>
        <strain evidence="9 10">DSM 20467</strain>
    </source>
</reference>
<feature type="transmembrane region" description="Helical" evidence="7">
    <location>
        <begin position="225"/>
        <end position="243"/>
    </location>
</feature>
<evidence type="ECO:0000313" key="9">
    <source>
        <dbReference type="EMBL" id="TCS81475.1"/>
    </source>
</evidence>
<evidence type="ECO:0000256" key="3">
    <source>
        <dbReference type="ARBA" id="ARBA00022679"/>
    </source>
</evidence>
<feature type="transmembrane region" description="Helical" evidence="7">
    <location>
        <begin position="95"/>
        <end position="118"/>
    </location>
</feature>
<keyword evidence="5 7" id="KW-1133">Transmembrane helix</keyword>
<feature type="transmembrane region" description="Helical" evidence="7">
    <location>
        <begin position="69"/>
        <end position="89"/>
    </location>
</feature>
<dbReference type="Gene3D" id="3.40.720.10">
    <property type="entry name" value="Alkaline Phosphatase, subunit A"/>
    <property type="match status" value="1"/>
</dbReference>
<dbReference type="OrthoDB" id="9786870at2"/>
<evidence type="ECO:0000256" key="5">
    <source>
        <dbReference type="ARBA" id="ARBA00022989"/>
    </source>
</evidence>
<dbReference type="PANTHER" id="PTHR30443">
    <property type="entry name" value="INNER MEMBRANE PROTEIN"/>
    <property type="match status" value="1"/>
</dbReference>
<evidence type="ECO:0000256" key="7">
    <source>
        <dbReference type="SAM" id="Phobius"/>
    </source>
</evidence>
<dbReference type="SUPFAM" id="SSF53649">
    <property type="entry name" value="Alkaline phosphatase-like"/>
    <property type="match status" value="1"/>
</dbReference>
<dbReference type="GO" id="GO:0009244">
    <property type="term" value="P:lipopolysaccharide core region biosynthetic process"/>
    <property type="evidence" value="ECO:0007669"/>
    <property type="project" value="TreeGrafter"/>
</dbReference>
<evidence type="ECO:0000256" key="6">
    <source>
        <dbReference type="ARBA" id="ARBA00023136"/>
    </source>
</evidence>
<evidence type="ECO:0000313" key="10">
    <source>
        <dbReference type="Proteomes" id="UP000295188"/>
    </source>
</evidence>
<dbReference type="InterPro" id="IPR017850">
    <property type="entry name" value="Alkaline_phosphatase_core_sf"/>
</dbReference>
<feature type="transmembrane region" description="Helical" evidence="7">
    <location>
        <begin position="185"/>
        <end position="204"/>
    </location>
</feature>
<evidence type="ECO:0000256" key="4">
    <source>
        <dbReference type="ARBA" id="ARBA00022692"/>
    </source>
</evidence>
<dbReference type="CDD" id="cd16017">
    <property type="entry name" value="LptA"/>
    <property type="match status" value="1"/>
</dbReference>
<proteinExistence type="predicted"/>
<dbReference type="PANTHER" id="PTHR30443:SF2">
    <property type="entry name" value="PHOSPHOETHANOLAMINE TRANSFERASE EPTC"/>
    <property type="match status" value="1"/>
</dbReference>
<dbReference type="Proteomes" id="UP000295188">
    <property type="component" value="Unassembled WGS sequence"/>
</dbReference>
<gene>
    <name evidence="9" type="ORF">EDC37_102181</name>
</gene>
<dbReference type="EMBL" id="SMAA01000002">
    <property type="protein sequence ID" value="TCS81475.1"/>
    <property type="molecule type" value="Genomic_DNA"/>
</dbReference>
<dbReference type="Pfam" id="PF00884">
    <property type="entry name" value="Sulfatase"/>
    <property type="match status" value="1"/>
</dbReference>
<evidence type="ECO:0000256" key="2">
    <source>
        <dbReference type="ARBA" id="ARBA00022475"/>
    </source>
</evidence>
<protein>
    <submittedName>
        <fullName evidence="9">Heptose-I-phosphate ethanolaminephosphotransferase</fullName>
    </submittedName>
</protein>
<dbReference type="GO" id="GO:0016776">
    <property type="term" value="F:phosphotransferase activity, phosphate group as acceptor"/>
    <property type="evidence" value="ECO:0007669"/>
    <property type="project" value="TreeGrafter"/>
</dbReference>
<accession>A0A4R3KEG3</accession>
<evidence type="ECO:0000259" key="8">
    <source>
        <dbReference type="Pfam" id="PF00884"/>
    </source>
</evidence>
<dbReference type="AlphaFoldDB" id="A0A4R3KEG3"/>
<dbReference type="InterPro" id="IPR000917">
    <property type="entry name" value="Sulfatase_N"/>
</dbReference>
<dbReference type="InterPro" id="IPR058130">
    <property type="entry name" value="PEA_transf_C"/>
</dbReference>
<keyword evidence="4 7" id="KW-0812">Transmembrane</keyword>
<keyword evidence="6 7" id="KW-0472">Membrane</keyword>
<feature type="transmembrane region" description="Helical" evidence="7">
    <location>
        <begin position="130"/>
        <end position="155"/>
    </location>
</feature>
<feature type="transmembrane region" description="Helical" evidence="7">
    <location>
        <begin position="12"/>
        <end position="33"/>
    </location>
</feature>
<dbReference type="InterPro" id="IPR040423">
    <property type="entry name" value="PEA_transferase"/>
</dbReference>
<keyword evidence="2" id="KW-1003">Cell membrane</keyword>
<comment type="caution">
    <text evidence="9">The sequence shown here is derived from an EMBL/GenBank/DDBJ whole genome shotgun (WGS) entry which is preliminary data.</text>
</comment>
<keyword evidence="10" id="KW-1185">Reference proteome</keyword>
<feature type="domain" description="Sulfatase N-terminal" evidence="8">
    <location>
        <begin position="291"/>
        <end position="552"/>
    </location>
</feature>
<evidence type="ECO:0000256" key="1">
    <source>
        <dbReference type="ARBA" id="ARBA00004651"/>
    </source>
</evidence>